<protein>
    <submittedName>
        <fullName evidence="3">Uncharacterized protein</fullName>
    </submittedName>
</protein>
<reference evidence="3" key="1">
    <citation type="journal article" date="2021" name="PeerJ">
        <title>Extensive microbial diversity within the chicken gut microbiome revealed by metagenomics and culture.</title>
        <authorList>
            <person name="Gilroy R."/>
            <person name="Ravi A."/>
            <person name="Getino M."/>
            <person name="Pursley I."/>
            <person name="Horton D.L."/>
            <person name="Alikhan N.F."/>
            <person name="Baker D."/>
            <person name="Gharbi K."/>
            <person name="Hall N."/>
            <person name="Watson M."/>
            <person name="Adriaenssens E.M."/>
            <person name="Foster-Nyarko E."/>
            <person name="Jarju S."/>
            <person name="Secka A."/>
            <person name="Antonio M."/>
            <person name="Oren A."/>
            <person name="Chaudhuri R.R."/>
            <person name="La Ragione R."/>
            <person name="Hildebrand F."/>
            <person name="Pallen M.J."/>
        </authorList>
    </citation>
    <scope>NUCLEOTIDE SEQUENCE</scope>
    <source>
        <strain evidence="3">USAMLcec2-132</strain>
    </source>
</reference>
<dbReference type="EMBL" id="DWWS01000012">
    <property type="protein sequence ID" value="HJC22440.1"/>
    <property type="molecule type" value="Genomic_DNA"/>
</dbReference>
<feature type="compositionally biased region" description="Acidic residues" evidence="1">
    <location>
        <begin position="202"/>
        <end position="226"/>
    </location>
</feature>
<feature type="region of interest" description="Disordered" evidence="1">
    <location>
        <begin position="200"/>
        <end position="259"/>
    </location>
</feature>
<name>A0A9D2SPD7_9FIRM</name>
<feature type="compositionally biased region" description="Polar residues" evidence="1">
    <location>
        <begin position="44"/>
        <end position="54"/>
    </location>
</feature>
<reference evidence="3" key="2">
    <citation type="submission" date="2021-04" db="EMBL/GenBank/DDBJ databases">
        <authorList>
            <person name="Gilroy R."/>
        </authorList>
    </citation>
    <scope>NUCLEOTIDE SEQUENCE</scope>
    <source>
        <strain evidence="3">USAMLcec2-132</strain>
    </source>
</reference>
<feature type="region of interest" description="Disordered" evidence="1">
    <location>
        <begin position="30"/>
        <end position="80"/>
    </location>
</feature>
<evidence type="ECO:0000256" key="1">
    <source>
        <dbReference type="SAM" id="MobiDB-lite"/>
    </source>
</evidence>
<feature type="compositionally biased region" description="Low complexity" evidence="1">
    <location>
        <begin position="55"/>
        <end position="70"/>
    </location>
</feature>
<evidence type="ECO:0000313" key="3">
    <source>
        <dbReference type="EMBL" id="HJC22440.1"/>
    </source>
</evidence>
<feature type="chain" id="PRO_5039219825" evidence="2">
    <location>
        <begin position="24"/>
        <end position="419"/>
    </location>
</feature>
<accession>A0A9D2SPD7</accession>
<organism evidence="3 4">
    <name type="scientific">Candidatus Eisenbergiella merdavium</name>
    <dbReference type="NCBI Taxonomy" id="2838551"/>
    <lineage>
        <taxon>Bacteria</taxon>
        <taxon>Bacillati</taxon>
        <taxon>Bacillota</taxon>
        <taxon>Clostridia</taxon>
        <taxon>Lachnospirales</taxon>
        <taxon>Lachnospiraceae</taxon>
        <taxon>Eisenbergiella</taxon>
    </lineage>
</organism>
<feature type="signal peptide" evidence="2">
    <location>
        <begin position="1"/>
        <end position="23"/>
    </location>
</feature>
<feature type="compositionally biased region" description="Low complexity" evidence="1">
    <location>
        <begin position="30"/>
        <end position="43"/>
    </location>
</feature>
<feature type="compositionally biased region" description="Basic and acidic residues" evidence="1">
    <location>
        <begin position="245"/>
        <end position="255"/>
    </location>
</feature>
<evidence type="ECO:0000313" key="4">
    <source>
        <dbReference type="Proteomes" id="UP000823891"/>
    </source>
</evidence>
<gene>
    <name evidence="3" type="ORF">H9761_01895</name>
</gene>
<dbReference type="Proteomes" id="UP000823891">
    <property type="component" value="Unassembled WGS sequence"/>
</dbReference>
<proteinExistence type="predicted"/>
<evidence type="ECO:0000256" key="2">
    <source>
        <dbReference type="SAM" id="SignalP"/>
    </source>
</evidence>
<sequence>MKRKLFAALLCSAMLTCGVTAYAETDGTQVQQETVETQSQQETGDTQSRQETVDSQSQQETAETQSQQETVDTPAEEKAPELDDVISSLSSSPQGFVYVNGEVGEEITFCDIAPQPVFTAEWEGAEIVDFTINTGEFTDRNFSINDDNSITITPQTPRAHYTFSIGSITVEKDGKTCHFSIDSSKYGDGNFFAFVFRANEPSEPEDPSDSDDSDDQDQNESTEDSADQGGTEDAPAGEESSGNDASRHEAGEAAVEKSQNVVSIGGASVTSAVEGVYSTDSIEGLAVRTSYEAVCTAAGLTAEAPEGEKISLYVCDNQNKEEQEVFSSAAELLGLKVVCMVDVDMYHFTRNDCRTVKTLQSPVEITAALPAWAVQQGGSFSVLCADETGQVHVLPDLDTNSGTITVQTTCMGTYAIVSA</sequence>
<keyword evidence="2" id="KW-0732">Signal</keyword>
<comment type="caution">
    <text evidence="3">The sequence shown here is derived from an EMBL/GenBank/DDBJ whole genome shotgun (WGS) entry which is preliminary data.</text>
</comment>
<dbReference type="AlphaFoldDB" id="A0A9D2SPD7"/>